<evidence type="ECO:0000256" key="1">
    <source>
        <dbReference type="ARBA" id="ARBA00022490"/>
    </source>
</evidence>
<dbReference type="SUPFAM" id="SSF53098">
    <property type="entry name" value="Ribonuclease H-like"/>
    <property type="match status" value="1"/>
</dbReference>
<comment type="function">
    <text evidence="5">Could be a nuclease involved in processing of the 5'-end of pre-16S rRNA.</text>
</comment>
<dbReference type="EMBL" id="CP034873">
    <property type="protein sequence ID" value="QCI21821.1"/>
    <property type="molecule type" value="Genomic_DNA"/>
</dbReference>
<dbReference type="NCBIfam" id="TIGR00250">
    <property type="entry name" value="RNAse_H_YqgF"/>
    <property type="match status" value="1"/>
</dbReference>
<dbReference type="GO" id="GO:0005829">
    <property type="term" value="C:cytosol"/>
    <property type="evidence" value="ECO:0007669"/>
    <property type="project" value="TreeGrafter"/>
</dbReference>
<protein>
    <recommendedName>
        <fullName evidence="5">Putative pre-16S rRNA nuclease</fullName>
        <ecNumber evidence="5">3.1.-.-</ecNumber>
    </recommendedName>
</protein>
<evidence type="ECO:0000256" key="5">
    <source>
        <dbReference type="HAMAP-Rule" id="MF_00651"/>
    </source>
</evidence>
<keyword evidence="4 5" id="KW-0378">Hydrolase</keyword>
<dbReference type="InterPro" id="IPR012337">
    <property type="entry name" value="RNaseH-like_sf"/>
</dbReference>
<proteinExistence type="inferred from homology"/>
<dbReference type="Gene3D" id="3.30.420.140">
    <property type="entry name" value="YqgF/RNase H-like domain"/>
    <property type="match status" value="1"/>
</dbReference>
<dbReference type="PANTHER" id="PTHR33317">
    <property type="entry name" value="POLYNUCLEOTIDYL TRANSFERASE, RIBONUCLEASE H-LIKE SUPERFAMILY PROTEIN"/>
    <property type="match status" value="1"/>
</dbReference>
<dbReference type="RefSeq" id="WP_158356789.1">
    <property type="nucleotide sequence ID" value="NZ_CP034873.1"/>
</dbReference>
<comment type="similarity">
    <text evidence="5">Belongs to the YqgF HJR family.</text>
</comment>
<dbReference type="InterPro" id="IPR037027">
    <property type="entry name" value="YqgF/RNaseH-like_dom_sf"/>
</dbReference>
<reference evidence="7 8" key="1">
    <citation type="submission" date="2018-12" db="EMBL/GenBank/DDBJ databases">
        <authorList>
            <person name="Chong R.A."/>
        </authorList>
    </citation>
    <scope>NUCLEOTIDE SEQUENCE [LARGE SCALE GENOMIC DNA]</scope>
    <source>
        <strain evidence="7 8">Hta</strain>
    </source>
</reference>
<dbReference type="HAMAP" id="MF_00651">
    <property type="entry name" value="Nuclease_YqgF"/>
    <property type="match status" value="1"/>
</dbReference>
<gene>
    <name evidence="7" type="primary">ruvX</name>
    <name evidence="5" type="synonym">yqgF</name>
    <name evidence="7" type="ORF">D9V69_02740</name>
</gene>
<organism evidence="7 8">
    <name type="scientific">Buchnera aphidicola</name>
    <name type="common">Hyadaphis tataricae</name>
    <dbReference type="NCBI Taxonomy" id="1241859"/>
    <lineage>
        <taxon>Bacteria</taxon>
        <taxon>Pseudomonadati</taxon>
        <taxon>Pseudomonadota</taxon>
        <taxon>Gammaproteobacteria</taxon>
        <taxon>Enterobacterales</taxon>
        <taxon>Erwiniaceae</taxon>
        <taxon>Buchnera</taxon>
    </lineage>
</organism>
<dbReference type="GO" id="GO:0016788">
    <property type="term" value="F:hydrolase activity, acting on ester bonds"/>
    <property type="evidence" value="ECO:0007669"/>
    <property type="project" value="UniProtKB-UniRule"/>
</dbReference>
<dbReference type="Proteomes" id="UP000298773">
    <property type="component" value="Chromosome"/>
</dbReference>
<dbReference type="InterPro" id="IPR005227">
    <property type="entry name" value="YqgF"/>
</dbReference>
<evidence type="ECO:0000313" key="8">
    <source>
        <dbReference type="Proteomes" id="UP000298773"/>
    </source>
</evidence>
<dbReference type="CDD" id="cd16964">
    <property type="entry name" value="YqgF"/>
    <property type="match status" value="1"/>
</dbReference>
<keyword evidence="1 5" id="KW-0963">Cytoplasm</keyword>
<evidence type="ECO:0000256" key="2">
    <source>
        <dbReference type="ARBA" id="ARBA00022517"/>
    </source>
</evidence>
<dbReference type="SMART" id="SM00732">
    <property type="entry name" value="YqgFc"/>
    <property type="match status" value="1"/>
</dbReference>
<dbReference type="Pfam" id="PF03652">
    <property type="entry name" value="RuvX"/>
    <property type="match status" value="1"/>
</dbReference>
<dbReference type="InterPro" id="IPR006641">
    <property type="entry name" value="YqgF/RNaseH-like_dom"/>
</dbReference>
<evidence type="ECO:0000256" key="4">
    <source>
        <dbReference type="ARBA" id="ARBA00022801"/>
    </source>
</evidence>
<dbReference type="OrthoDB" id="9796140at2"/>
<evidence type="ECO:0000259" key="6">
    <source>
        <dbReference type="SMART" id="SM00732"/>
    </source>
</evidence>
<keyword evidence="2 5" id="KW-0690">Ribosome biogenesis</keyword>
<reference evidence="7 8" key="2">
    <citation type="submission" date="2019-05" db="EMBL/GenBank/DDBJ databases">
        <title>Genome evolution of the obligate endosymbiont Buchnera aphidicola.</title>
        <authorList>
            <person name="Moran N.A."/>
        </authorList>
    </citation>
    <scope>NUCLEOTIDE SEQUENCE [LARGE SCALE GENOMIC DNA]</scope>
    <source>
        <strain evidence="7 8">Hta</strain>
    </source>
</reference>
<dbReference type="AlphaFoldDB" id="A0A4D6Y6T2"/>
<feature type="domain" description="YqgF/RNase H-like" evidence="6">
    <location>
        <begin position="1"/>
        <end position="101"/>
    </location>
</feature>
<sequence>MTIIAFDFGIKKIGIAVGENITKTGKPLNCLNAHCGTPNWNNIKKLLQYWKPEIIVVGLPLNMNGTKQDITKRSEKFAVLLKNKFNILVAMHDERLTTAEARSKFFENKNSKKLKNNIHSLSALIILESWLNQANI</sequence>
<evidence type="ECO:0000313" key="7">
    <source>
        <dbReference type="EMBL" id="QCI21821.1"/>
    </source>
</evidence>
<comment type="subcellular location">
    <subcellularLocation>
        <location evidence="5">Cytoplasm</location>
    </subcellularLocation>
</comment>
<name>A0A4D6Y6T2_9GAMM</name>
<dbReference type="EC" id="3.1.-.-" evidence="5"/>
<accession>A0A4D6Y6T2</accession>
<evidence type="ECO:0000256" key="3">
    <source>
        <dbReference type="ARBA" id="ARBA00022722"/>
    </source>
</evidence>
<keyword evidence="3 5" id="KW-0540">Nuclease</keyword>
<dbReference type="GO" id="GO:0000967">
    <property type="term" value="P:rRNA 5'-end processing"/>
    <property type="evidence" value="ECO:0007669"/>
    <property type="project" value="UniProtKB-UniRule"/>
</dbReference>
<dbReference type="PANTHER" id="PTHR33317:SF4">
    <property type="entry name" value="POLYNUCLEOTIDYL TRANSFERASE, RIBONUCLEASE H-LIKE SUPERFAMILY PROTEIN"/>
    <property type="match status" value="1"/>
</dbReference>
<dbReference type="GO" id="GO:0004518">
    <property type="term" value="F:nuclease activity"/>
    <property type="evidence" value="ECO:0007669"/>
    <property type="project" value="UniProtKB-KW"/>
</dbReference>